<accession>A0A371E5R0</accession>
<evidence type="ECO:0000313" key="2">
    <source>
        <dbReference type="Proteomes" id="UP000257109"/>
    </source>
</evidence>
<dbReference type="Proteomes" id="UP000257109">
    <property type="component" value="Unassembled WGS sequence"/>
</dbReference>
<dbReference type="AlphaFoldDB" id="A0A371E5R0"/>
<proteinExistence type="predicted"/>
<feature type="non-terminal residue" evidence="1">
    <location>
        <position position="1"/>
    </location>
</feature>
<name>A0A371E5R0_MUCPR</name>
<gene>
    <name evidence="1" type="ORF">CR513_60413</name>
</gene>
<protein>
    <submittedName>
        <fullName evidence="1">Uncharacterized protein</fullName>
    </submittedName>
</protein>
<organism evidence="1 2">
    <name type="scientific">Mucuna pruriens</name>
    <name type="common">Velvet bean</name>
    <name type="synonym">Dolichos pruriens</name>
    <dbReference type="NCBI Taxonomy" id="157652"/>
    <lineage>
        <taxon>Eukaryota</taxon>
        <taxon>Viridiplantae</taxon>
        <taxon>Streptophyta</taxon>
        <taxon>Embryophyta</taxon>
        <taxon>Tracheophyta</taxon>
        <taxon>Spermatophyta</taxon>
        <taxon>Magnoliopsida</taxon>
        <taxon>eudicotyledons</taxon>
        <taxon>Gunneridae</taxon>
        <taxon>Pentapetalae</taxon>
        <taxon>rosids</taxon>
        <taxon>fabids</taxon>
        <taxon>Fabales</taxon>
        <taxon>Fabaceae</taxon>
        <taxon>Papilionoideae</taxon>
        <taxon>50 kb inversion clade</taxon>
        <taxon>NPAAA clade</taxon>
        <taxon>indigoferoid/millettioid clade</taxon>
        <taxon>Phaseoleae</taxon>
        <taxon>Mucuna</taxon>
    </lineage>
</organism>
<evidence type="ECO:0000313" key="1">
    <source>
        <dbReference type="EMBL" id="RDX61368.1"/>
    </source>
</evidence>
<keyword evidence="2" id="KW-1185">Reference proteome</keyword>
<comment type="caution">
    <text evidence="1">The sequence shown here is derived from an EMBL/GenBank/DDBJ whole genome shotgun (WGS) entry which is preliminary data.</text>
</comment>
<reference evidence="1" key="1">
    <citation type="submission" date="2018-05" db="EMBL/GenBank/DDBJ databases">
        <title>Draft genome of Mucuna pruriens seed.</title>
        <authorList>
            <person name="Nnadi N.E."/>
            <person name="Vos R."/>
            <person name="Hasami M.H."/>
            <person name="Devisetty U.K."/>
            <person name="Aguiy J.C."/>
        </authorList>
    </citation>
    <scope>NUCLEOTIDE SEQUENCE [LARGE SCALE GENOMIC DNA]</scope>
    <source>
        <strain evidence="1">JCA_2017</strain>
    </source>
</reference>
<sequence length="87" mass="9693">MGTKGTINCNPELTLRQAGYPMVLPLLEEEVTPFILHGLGRTLEEDPSSLEKDHPKGTRVGTTELRSLVQLQVLATIQSRVHFLDVR</sequence>
<dbReference type="EMBL" id="QJKJ01016178">
    <property type="protein sequence ID" value="RDX61368.1"/>
    <property type="molecule type" value="Genomic_DNA"/>
</dbReference>